<dbReference type="CDD" id="cd01166">
    <property type="entry name" value="KdgK"/>
    <property type="match status" value="1"/>
</dbReference>
<evidence type="ECO:0000313" key="5">
    <source>
        <dbReference type="EMBL" id="KQB40944.1"/>
    </source>
</evidence>
<dbReference type="Pfam" id="PF00294">
    <property type="entry name" value="PfkB"/>
    <property type="match status" value="1"/>
</dbReference>
<name>A0A0Q0WXC6_9FLAO</name>
<proteinExistence type="inferred from homology"/>
<dbReference type="InterPro" id="IPR052700">
    <property type="entry name" value="Carb_kinase_PfkB-like"/>
</dbReference>
<dbReference type="PATRIC" id="fig|362413.3.peg.4240"/>
<sequence length="366" mass="41208">MFKELTATFINLFNHNNPWQKNKNMNTTPQTRIATFGELLLRMSVADGNRFTQANEIKIHVGGAEANVCVLLSQLGIQTDYITRLPENDLAQLALNELQKYKVNTSKCVYGGERLGLYFVEAGNQIRQSQVIYDRSNSSFATIEKDQINWDLALADVTHFHWSGISPGVSNEAGLACKEAILVAHKKGLPISSDFNYRSKLWQYGKHPSEIMPDLLQYSTITVADLDAIEIYFGIKTDKNESDENRFQKTFELLKVKMPFLKTLAMSFRKSDGPAHLYKGLLIHEGNFYQTQEHKIHVVTDQIGSGDAFNAGLLYGLSNKFSGQESIEWATACSVIKQSIHGDFAITNENEISHFIKNGSSNRINR</sequence>
<dbReference type="PANTHER" id="PTHR43320">
    <property type="entry name" value="SUGAR KINASE"/>
    <property type="match status" value="1"/>
</dbReference>
<organism evidence="5 6">
    <name type="scientific">Flavobacterium aquidurense</name>
    <dbReference type="NCBI Taxonomy" id="362413"/>
    <lineage>
        <taxon>Bacteria</taxon>
        <taxon>Pseudomonadati</taxon>
        <taxon>Bacteroidota</taxon>
        <taxon>Flavobacteriia</taxon>
        <taxon>Flavobacteriales</taxon>
        <taxon>Flavobacteriaceae</taxon>
        <taxon>Flavobacterium</taxon>
    </lineage>
</organism>
<dbReference type="GO" id="GO:0016301">
    <property type="term" value="F:kinase activity"/>
    <property type="evidence" value="ECO:0007669"/>
    <property type="project" value="UniProtKB-KW"/>
</dbReference>
<comment type="similarity">
    <text evidence="1">Belongs to the carbohydrate kinase PfkB family.</text>
</comment>
<keyword evidence="3" id="KW-0418">Kinase</keyword>
<gene>
    <name evidence="5" type="ORF">RC62_4319</name>
</gene>
<reference evidence="5 6" key="1">
    <citation type="submission" date="2014-09" db="EMBL/GenBank/DDBJ databases">
        <title>Genome sequence of Flavobacterium aquidurense RC62.</title>
        <authorList>
            <person name="Kim J.F."/>
            <person name="Kwak M.-J."/>
        </authorList>
    </citation>
    <scope>NUCLEOTIDE SEQUENCE [LARGE SCALE GENOMIC DNA]</scope>
    <source>
        <strain evidence="5 6">RC62</strain>
    </source>
</reference>
<evidence type="ECO:0000256" key="1">
    <source>
        <dbReference type="ARBA" id="ARBA00010688"/>
    </source>
</evidence>
<evidence type="ECO:0000313" key="6">
    <source>
        <dbReference type="Proteomes" id="UP000050443"/>
    </source>
</evidence>
<protein>
    <submittedName>
        <fullName evidence="5">PfkB domain protein</fullName>
    </submittedName>
</protein>
<dbReference type="SUPFAM" id="SSF53613">
    <property type="entry name" value="Ribokinase-like"/>
    <property type="match status" value="1"/>
</dbReference>
<feature type="domain" description="Carbohydrate kinase PfkB" evidence="4">
    <location>
        <begin position="31"/>
        <end position="337"/>
    </location>
</feature>
<dbReference type="PANTHER" id="PTHR43320:SF2">
    <property type="entry name" value="2-DEHYDRO-3-DEOXYGLUCONOKINASE_2-DEHYDRO-3-DEOXYGALACTONOKINASE"/>
    <property type="match status" value="1"/>
</dbReference>
<dbReference type="InterPro" id="IPR011611">
    <property type="entry name" value="PfkB_dom"/>
</dbReference>
<dbReference type="EMBL" id="JRLF01000009">
    <property type="protein sequence ID" value="KQB40944.1"/>
    <property type="molecule type" value="Genomic_DNA"/>
</dbReference>
<accession>A0A0Q0WXC6</accession>
<evidence type="ECO:0000259" key="4">
    <source>
        <dbReference type="Pfam" id="PF00294"/>
    </source>
</evidence>
<dbReference type="Gene3D" id="3.40.1190.20">
    <property type="match status" value="1"/>
</dbReference>
<dbReference type="Proteomes" id="UP000050443">
    <property type="component" value="Unassembled WGS sequence"/>
</dbReference>
<keyword evidence="2" id="KW-0808">Transferase</keyword>
<dbReference type="InterPro" id="IPR029056">
    <property type="entry name" value="Ribokinase-like"/>
</dbReference>
<evidence type="ECO:0000256" key="2">
    <source>
        <dbReference type="ARBA" id="ARBA00022679"/>
    </source>
</evidence>
<dbReference type="AlphaFoldDB" id="A0A0Q0WXC6"/>
<evidence type="ECO:0000256" key="3">
    <source>
        <dbReference type="ARBA" id="ARBA00022777"/>
    </source>
</evidence>
<comment type="caution">
    <text evidence="5">The sequence shown here is derived from an EMBL/GenBank/DDBJ whole genome shotgun (WGS) entry which is preliminary data.</text>
</comment>
<dbReference type="STRING" id="362413.RC62_4319"/>